<organism evidence="2 3">
    <name type="scientific">Hydrocarboniphaga effusa AP103</name>
    <dbReference type="NCBI Taxonomy" id="1172194"/>
    <lineage>
        <taxon>Bacteria</taxon>
        <taxon>Pseudomonadati</taxon>
        <taxon>Pseudomonadota</taxon>
        <taxon>Gammaproteobacteria</taxon>
        <taxon>Nevskiales</taxon>
        <taxon>Nevskiaceae</taxon>
        <taxon>Hydrocarboniphaga</taxon>
    </lineage>
</organism>
<proteinExistence type="predicted"/>
<dbReference type="Pfam" id="PF05099">
    <property type="entry name" value="TerB"/>
    <property type="match status" value="1"/>
</dbReference>
<dbReference type="InterPro" id="IPR029024">
    <property type="entry name" value="TerB-like"/>
</dbReference>
<protein>
    <recommendedName>
        <fullName evidence="1">Co-chaperone DjlA N-terminal domain-containing protein</fullName>
    </recommendedName>
</protein>
<dbReference type="STRING" id="1172194.WQQ_12320"/>
<sequence>MWQKLLRHFESPPVDPAVRQRLAVAVLLLECARADFDQSADEIAQVRSSLQHYFGLDAAGLEALLAEAGEQARKAVSLHEFVGSLNASLQPADKLQIMSMLWQVAYADGKLDVHEEHLLRKFAELLYVPHKDFIATKLEAAAQAQSGSHG</sequence>
<keyword evidence="3" id="KW-1185">Reference proteome</keyword>
<dbReference type="AlphaFoldDB" id="I8TBB9"/>
<evidence type="ECO:0000313" key="3">
    <source>
        <dbReference type="Proteomes" id="UP000003704"/>
    </source>
</evidence>
<gene>
    <name evidence="2" type="ORF">WQQ_12320</name>
</gene>
<feature type="domain" description="Co-chaperone DjlA N-terminal" evidence="1">
    <location>
        <begin position="21"/>
        <end position="137"/>
    </location>
</feature>
<dbReference type="CDD" id="cd07313">
    <property type="entry name" value="terB_like_2"/>
    <property type="match status" value="1"/>
</dbReference>
<dbReference type="InterPro" id="IPR007791">
    <property type="entry name" value="DjlA_N"/>
</dbReference>
<name>I8TBB9_9GAMM</name>
<comment type="caution">
    <text evidence="2">The sequence shown here is derived from an EMBL/GenBank/DDBJ whole genome shotgun (WGS) entry which is preliminary data.</text>
</comment>
<dbReference type="OrthoDB" id="5294347at2"/>
<reference evidence="2 3" key="1">
    <citation type="journal article" date="2012" name="J. Bacteriol.">
        <title>Genome Sequence of n-Alkane-Degrading Hydrocarboniphaga effusa Strain AP103T (ATCC BAA-332T).</title>
        <authorList>
            <person name="Chang H.K."/>
            <person name="Zylstra G.J."/>
            <person name="Chae J.C."/>
        </authorList>
    </citation>
    <scope>NUCLEOTIDE SEQUENCE [LARGE SCALE GENOMIC DNA]</scope>
    <source>
        <strain evidence="2 3">AP103</strain>
    </source>
</reference>
<dbReference type="RefSeq" id="WP_007184186.1">
    <property type="nucleotide sequence ID" value="NZ_AKGD01000001.1"/>
</dbReference>
<accession>I8TBB9</accession>
<dbReference type="SUPFAM" id="SSF158682">
    <property type="entry name" value="TerB-like"/>
    <property type="match status" value="1"/>
</dbReference>
<dbReference type="EMBL" id="AKGD01000001">
    <property type="protein sequence ID" value="EIT71095.1"/>
    <property type="molecule type" value="Genomic_DNA"/>
</dbReference>
<dbReference type="Gene3D" id="1.10.3680.10">
    <property type="entry name" value="TerB-like"/>
    <property type="match status" value="1"/>
</dbReference>
<evidence type="ECO:0000313" key="2">
    <source>
        <dbReference type="EMBL" id="EIT71095.1"/>
    </source>
</evidence>
<dbReference type="Proteomes" id="UP000003704">
    <property type="component" value="Unassembled WGS sequence"/>
</dbReference>
<evidence type="ECO:0000259" key="1">
    <source>
        <dbReference type="Pfam" id="PF05099"/>
    </source>
</evidence>